<gene>
    <name evidence="1" type="ORF">MMEN_LOCUS11227</name>
</gene>
<keyword evidence="2" id="KW-1185">Reference proteome</keyword>
<dbReference type="EMBL" id="CAJRST010011113">
    <property type="protein sequence ID" value="CAG5927321.1"/>
    <property type="molecule type" value="Genomic_DNA"/>
</dbReference>
<organism evidence="1 2">
    <name type="scientific">Menidia menidia</name>
    <name type="common">Atlantic silverside</name>
    <dbReference type="NCBI Taxonomy" id="238744"/>
    <lineage>
        <taxon>Eukaryota</taxon>
        <taxon>Metazoa</taxon>
        <taxon>Chordata</taxon>
        <taxon>Craniata</taxon>
        <taxon>Vertebrata</taxon>
        <taxon>Euteleostomi</taxon>
        <taxon>Actinopterygii</taxon>
        <taxon>Neopterygii</taxon>
        <taxon>Teleostei</taxon>
        <taxon>Neoteleostei</taxon>
        <taxon>Acanthomorphata</taxon>
        <taxon>Ovalentaria</taxon>
        <taxon>Atherinomorphae</taxon>
        <taxon>Atheriniformes</taxon>
        <taxon>Atherinopsidae</taxon>
        <taxon>Menidiinae</taxon>
        <taxon>Menidia</taxon>
    </lineage>
</organism>
<comment type="caution">
    <text evidence="1">The sequence shown here is derived from an EMBL/GenBank/DDBJ whole genome shotgun (WGS) entry which is preliminary data.</text>
</comment>
<dbReference type="AlphaFoldDB" id="A0A8S4B561"/>
<evidence type="ECO:0000313" key="2">
    <source>
        <dbReference type="Proteomes" id="UP000677803"/>
    </source>
</evidence>
<evidence type="ECO:0000313" key="1">
    <source>
        <dbReference type="EMBL" id="CAG5927321.1"/>
    </source>
</evidence>
<sequence>MRTSLHDLEDVYYKLYGLKARKIPGNPTQPGHGLLSLLQSGRHYRCLEADTESMRRNFFPQAVRLLNPKRQTQSQYQ</sequence>
<dbReference type="OrthoDB" id="10037236at2759"/>
<dbReference type="Proteomes" id="UP000677803">
    <property type="component" value="Unassembled WGS sequence"/>
</dbReference>
<protein>
    <submittedName>
        <fullName evidence="1">(Atlantic silverside) hypothetical protein</fullName>
    </submittedName>
</protein>
<proteinExistence type="predicted"/>
<reference evidence="1" key="1">
    <citation type="submission" date="2021-05" db="EMBL/GenBank/DDBJ databases">
        <authorList>
            <person name="Tigano A."/>
        </authorList>
    </citation>
    <scope>NUCLEOTIDE SEQUENCE</scope>
</reference>
<name>A0A8S4B561_9TELE</name>
<accession>A0A8S4B561</accession>